<evidence type="ECO:0000313" key="3">
    <source>
        <dbReference type="EMBL" id="TCD01365.1"/>
    </source>
</evidence>
<evidence type="ECO:0000259" key="1">
    <source>
        <dbReference type="Pfam" id="PF07944"/>
    </source>
</evidence>
<dbReference type="EMBL" id="SJSL01000002">
    <property type="protein sequence ID" value="TCD01365.1"/>
    <property type="molecule type" value="Genomic_DNA"/>
</dbReference>
<dbReference type="Gene3D" id="1.50.10.20">
    <property type="match status" value="1"/>
</dbReference>
<evidence type="ECO:0000313" key="4">
    <source>
        <dbReference type="Proteomes" id="UP000293347"/>
    </source>
</evidence>
<feature type="domain" description="Non-reducing end beta-L-arabinofuranosidase-like GH127 catalytic" evidence="1">
    <location>
        <begin position="69"/>
        <end position="397"/>
    </location>
</feature>
<accession>A0A4R0NQ32</accession>
<reference evidence="3 4" key="1">
    <citation type="submission" date="2019-02" db="EMBL/GenBank/DDBJ databases">
        <title>Pedobacter sp. RP-1-14 sp. nov., isolated from Arctic soil.</title>
        <authorList>
            <person name="Dahal R.H."/>
        </authorList>
    </citation>
    <scope>NUCLEOTIDE SEQUENCE [LARGE SCALE GENOMIC DNA]</scope>
    <source>
        <strain evidence="3 4">RP-1-14</strain>
    </source>
</reference>
<evidence type="ECO:0000259" key="2">
    <source>
        <dbReference type="Pfam" id="PF20736"/>
    </source>
</evidence>
<dbReference type="PANTHER" id="PTHR43465:SF2">
    <property type="entry name" value="DUF1680 DOMAIN PROTEIN (AFU_ORTHOLOGUE AFUA_1G08910)"/>
    <property type="match status" value="1"/>
</dbReference>
<dbReference type="PANTHER" id="PTHR43465">
    <property type="entry name" value="DUF1680 DOMAIN PROTEIN (AFU_ORTHOLOGUE AFUA_1G08910)"/>
    <property type="match status" value="1"/>
</dbReference>
<dbReference type="InterPro" id="IPR012878">
    <property type="entry name" value="Beta-AFase-like_GH127_cat"/>
</dbReference>
<dbReference type="OrthoDB" id="9757939at2"/>
<name>A0A4R0NQ32_9SPHI</name>
<dbReference type="Pfam" id="PF07944">
    <property type="entry name" value="Beta-AFase-like_GH127_cat"/>
    <property type="match status" value="1"/>
</dbReference>
<protein>
    <recommendedName>
        <fullName evidence="5">DUF1680 family protein</fullName>
    </recommendedName>
</protein>
<dbReference type="InterPro" id="IPR008928">
    <property type="entry name" value="6-hairpin_glycosidase_sf"/>
</dbReference>
<feature type="domain" description="Non-reducing end beta-L-arabinofuranosidase-like GH127 middle" evidence="2">
    <location>
        <begin position="412"/>
        <end position="507"/>
    </location>
</feature>
<evidence type="ECO:0008006" key="5">
    <source>
        <dbReference type="Google" id="ProtNLM"/>
    </source>
</evidence>
<sequence length="620" mass="69407">MAHKHTKLRFVLLTGSILFGDIAVGQDRLSVAKSETIKGFIGQRLDNSYTNGILRQDAPYLVAPFRSRNEKSLWQSEFWGKWFTSAVMAYRYKPTPELKQKLDATIKDLISTQTPDGYIGNYAKESRLQQWDIWGRKYCMLGLLDYHALTGDKKSLQAARAVADNLMADLKDGDGLIVTKGNYRGMAASSVLEPICHLYTHTKDKKYLEFAEEIVRQWETPNGPQLISKADVDVSKRYPVPVNWYSYEQGQKAYEMMSCYEGLLELYRLTGKAAYKSAVEKTWQNILETEINVAGSGASTEMWFGGSLLQTAPVNHFQETCVTVTWIKLSQQLLRLKGESKYADAVERSYYNALLGSMSSDGVHWAKYTPLSGHRMPGSGQCGMNLNCCEASGPRGLFNLPQHVAMKSADGLNVNYFIEGNYTLSTPSGRKLELVQETNYPESGKVNLSVKVTKPEDFVLYVRIPAWSKANVVMINGGEVKSVKSGEYVAIKRNWKNTDRISVELDMRGRVEYLGDRPQYAAIMRGPLLLSRDAALPGVSMGAIVNPGGKGGYVNLVPSKQRDSKNWLQYSLTFTPESYKEAGDKPVTIDLCDYASAGNNEQATLYTTWQPQLIDPKKLK</sequence>
<organism evidence="3 4">
    <name type="scientific">Pedobacter psychroterrae</name>
    <dbReference type="NCBI Taxonomy" id="2530453"/>
    <lineage>
        <taxon>Bacteria</taxon>
        <taxon>Pseudomonadati</taxon>
        <taxon>Bacteroidota</taxon>
        <taxon>Sphingobacteriia</taxon>
        <taxon>Sphingobacteriales</taxon>
        <taxon>Sphingobacteriaceae</taxon>
        <taxon>Pedobacter</taxon>
    </lineage>
</organism>
<dbReference type="Proteomes" id="UP000293347">
    <property type="component" value="Unassembled WGS sequence"/>
</dbReference>
<dbReference type="AlphaFoldDB" id="A0A4R0NQ32"/>
<proteinExistence type="predicted"/>
<keyword evidence="4" id="KW-1185">Reference proteome</keyword>
<gene>
    <name evidence="3" type="ORF">EZ437_11500</name>
</gene>
<dbReference type="InterPro" id="IPR049174">
    <property type="entry name" value="Beta-AFase-like"/>
</dbReference>
<dbReference type="Pfam" id="PF20736">
    <property type="entry name" value="Glyco_hydro127M"/>
    <property type="match status" value="1"/>
</dbReference>
<comment type="caution">
    <text evidence="3">The sequence shown here is derived from an EMBL/GenBank/DDBJ whole genome shotgun (WGS) entry which is preliminary data.</text>
</comment>
<dbReference type="GO" id="GO:0005975">
    <property type="term" value="P:carbohydrate metabolic process"/>
    <property type="evidence" value="ECO:0007669"/>
    <property type="project" value="InterPro"/>
</dbReference>
<dbReference type="SUPFAM" id="SSF48208">
    <property type="entry name" value="Six-hairpin glycosidases"/>
    <property type="match status" value="1"/>
</dbReference>
<dbReference type="RefSeq" id="WP_131596117.1">
    <property type="nucleotide sequence ID" value="NZ_SJSL01000002.1"/>
</dbReference>
<dbReference type="InterPro" id="IPR049046">
    <property type="entry name" value="Beta-AFase-like_GH127_middle"/>
</dbReference>